<evidence type="ECO:0000313" key="4">
    <source>
        <dbReference type="EMBL" id="KAK7233679.1"/>
    </source>
</evidence>
<feature type="region of interest" description="Disordered" evidence="2">
    <location>
        <begin position="72"/>
        <end position="92"/>
    </location>
</feature>
<keyword evidence="1" id="KW-0175">Coiled coil</keyword>
<dbReference type="InterPro" id="IPR001478">
    <property type="entry name" value="PDZ"/>
</dbReference>
<reference evidence="4 5" key="1">
    <citation type="submission" date="2024-03" db="EMBL/GenBank/DDBJ databases">
        <title>Aureococcus anophagefferens CCMP1851 and Kratosvirus quantuckense: Draft genome of a second virus-susceptible host strain in the model system.</title>
        <authorList>
            <person name="Chase E."/>
            <person name="Truchon A.R."/>
            <person name="Schepens W."/>
            <person name="Wilhelm S.W."/>
        </authorList>
    </citation>
    <scope>NUCLEOTIDE SEQUENCE [LARGE SCALE GENOMIC DNA]</scope>
    <source>
        <strain evidence="4 5">CCMP1851</strain>
    </source>
</reference>
<feature type="domain" description="PDZ" evidence="3">
    <location>
        <begin position="1"/>
        <end position="55"/>
    </location>
</feature>
<accession>A0ABR1FMU5</accession>
<dbReference type="EMBL" id="JBBJCI010000357">
    <property type="protein sequence ID" value="KAK7233679.1"/>
    <property type="molecule type" value="Genomic_DNA"/>
</dbReference>
<dbReference type="PROSITE" id="PS50106">
    <property type="entry name" value="PDZ"/>
    <property type="match status" value="1"/>
</dbReference>
<evidence type="ECO:0000259" key="3">
    <source>
        <dbReference type="PROSITE" id="PS50106"/>
    </source>
</evidence>
<feature type="coiled-coil region" evidence="1">
    <location>
        <begin position="139"/>
        <end position="166"/>
    </location>
</feature>
<dbReference type="SUPFAM" id="SSF50156">
    <property type="entry name" value="PDZ domain-like"/>
    <property type="match status" value="1"/>
</dbReference>
<dbReference type="InterPro" id="IPR036034">
    <property type="entry name" value="PDZ_sf"/>
</dbReference>
<keyword evidence="5" id="KW-1185">Reference proteome</keyword>
<evidence type="ECO:0000256" key="1">
    <source>
        <dbReference type="SAM" id="Coils"/>
    </source>
</evidence>
<evidence type="ECO:0000313" key="5">
    <source>
        <dbReference type="Proteomes" id="UP001363151"/>
    </source>
</evidence>
<comment type="caution">
    <text evidence="4">The sequence shown here is derived from an EMBL/GenBank/DDBJ whole genome shotgun (WGS) entry which is preliminary data.</text>
</comment>
<gene>
    <name evidence="4" type="ORF">SO694_00106081</name>
</gene>
<evidence type="ECO:0000256" key="2">
    <source>
        <dbReference type="SAM" id="MobiDB-lite"/>
    </source>
</evidence>
<sequence>MGVSLGVLDGALVVAEARGDAAAAGLEAGDVVVSVGDEDATDLEPKAAAAKVRKARDAGVRDIDFVFARRLGPREPAPESTPAADAAAAALERSDREAALERELEGTKRALDKAAAFARSLDAKHKESLRREKVRHELVGDASSRADALEKQLVEAKMQLAQTALENGELRMQLRNS</sequence>
<protein>
    <recommendedName>
        <fullName evidence="3">PDZ domain-containing protein</fullName>
    </recommendedName>
</protein>
<proteinExistence type="predicted"/>
<organism evidence="4 5">
    <name type="scientific">Aureococcus anophagefferens</name>
    <name type="common">Harmful bloom alga</name>
    <dbReference type="NCBI Taxonomy" id="44056"/>
    <lineage>
        <taxon>Eukaryota</taxon>
        <taxon>Sar</taxon>
        <taxon>Stramenopiles</taxon>
        <taxon>Ochrophyta</taxon>
        <taxon>Pelagophyceae</taxon>
        <taxon>Pelagomonadales</taxon>
        <taxon>Pelagomonadaceae</taxon>
        <taxon>Aureococcus</taxon>
    </lineage>
</organism>
<dbReference type="Proteomes" id="UP001363151">
    <property type="component" value="Unassembled WGS sequence"/>
</dbReference>
<feature type="compositionally biased region" description="Low complexity" evidence="2">
    <location>
        <begin position="78"/>
        <end position="91"/>
    </location>
</feature>
<name>A0ABR1FMU5_AURAN</name>